<protein>
    <recommendedName>
        <fullName evidence="4">Laminin EGF-like domain-containing protein</fullName>
    </recommendedName>
</protein>
<comment type="caution">
    <text evidence="5">The sequence shown here is derived from an EMBL/GenBank/DDBJ whole genome shotgun (WGS) entry which is preliminary data.</text>
</comment>
<dbReference type="EMBL" id="CAJJDO010000002">
    <property type="protein sequence ID" value="CAD8133046.1"/>
    <property type="molecule type" value="Genomic_DNA"/>
</dbReference>
<evidence type="ECO:0000256" key="1">
    <source>
        <dbReference type="ARBA" id="ARBA00022536"/>
    </source>
</evidence>
<dbReference type="InterPro" id="IPR002049">
    <property type="entry name" value="LE_dom"/>
</dbReference>
<proteinExistence type="predicted"/>
<dbReference type="CDD" id="cd00064">
    <property type="entry name" value="FU"/>
    <property type="match status" value="1"/>
</dbReference>
<feature type="transmembrane region" description="Helical" evidence="2">
    <location>
        <begin position="2376"/>
        <end position="2394"/>
    </location>
</feature>
<keyword evidence="2" id="KW-1133">Transmembrane helix</keyword>
<reference evidence="5" key="1">
    <citation type="submission" date="2021-01" db="EMBL/GenBank/DDBJ databases">
        <authorList>
            <consortium name="Genoscope - CEA"/>
            <person name="William W."/>
        </authorList>
    </citation>
    <scope>NUCLEOTIDE SEQUENCE</scope>
</reference>
<feature type="signal peptide" evidence="3">
    <location>
        <begin position="1"/>
        <end position="18"/>
    </location>
</feature>
<keyword evidence="1" id="KW-0245">EGF-like domain</keyword>
<keyword evidence="3" id="KW-0732">Signal</keyword>
<evidence type="ECO:0000313" key="5">
    <source>
        <dbReference type="EMBL" id="CAD8133046.1"/>
    </source>
</evidence>
<name>A0A8S1RYE7_9CILI</name>
<dbReference type="PROSITE" id="PS01248">
    <property type="entry name" value="EGF_LAM_1"/>
    <property type="match status" value="1"/>
</dbReference>
<dbReference type="OrthoDB" id="77931at2759"/>
<feature type="transmembrane region" description="Helical" evidence="2">
    <location>
        <begin position="2487"/>
        <end position="2512"/>
    </location>
</feature>
<keyword evidence="2" id="KW-0472">Membrane</keyword>
<sequence>MIIFTQLIVSILFIQILTFEVEKMNPYYQFQQYEFQFNDLEFSQNDCFIYGIWSKYNPLSIISQIGNIGLFDSTCFHLHNIIDKSSQSLNLIYYDCIDYNSQIIKKTLKFVNEDNILYQFEITIEPLQYENIWYYLQIIEWPAQLKFEFLIFSEGKIRIQEIKQMQRPFVDTNVILRFGGDFFVTNSKISFVNIETKFSYFPGFIMIQKLSKQTLKFDIDLIKIAQSTIESYGQCFCYRNSHFQIDNTQLVWLDKKIYISKNTNCDSFILSGWLKIKNILSITDEFIYQFILLSANFENSFSNKNLSPFQMSYQISPQGNKILLTTYRYNFPIVSINFQDDPFLLSKEFIITNSLTLWHNIFVNLQENLLKVFIKFYEGDMVYEYNVQFNVIQFHCIQFKLQYGNIVQSTNDYLNIDVQNLVFLNCNEQFQYQNCHFSCKDCDGPTMYNCLSCESQRIFIPEQKVCVCPYNSVDEQTCQTYLDSGFRLIEGNQQQLNLCQYSYFEYQGDCYKCPSIMRENVLNCLECLNNPKEWQKKPFCMNDLYFDNDGGTQQEIYQPTPYFFLDGTEVTLCIFCQHTTFTSLEDQYLDFLYKNQNFKSFCQPFDNNYYFQCYECQLPFCNICYLSIQGHQCLKCIYSKVLINGQCIDLNEIDQYLICRSPSYITLKKKCSLCPISNCKYCFEYQTNDLTKSTLYKNFEKFDEGEEYKIGCALCDENFIFNFNTGRCNYRKSKITNCLRSFINLDNNEVCTLSQIDNFTIAPEIANCQKYLSNCLQCLLSPESTLKCIICQEGYTSSIINGDCYKNEFKDSKIVIEGDLFLRDGWVQRIQSFMMQFLPNKYYYPKTDQNYYIREMIVECHQGYREVGSSICEKYCDSSCIQCKTNQDGPYCAKCPLNYYQQPIRDQQKGQCSECSQLCQICQSRTQEEIYNIQPSYVFDGTNQLFTKKCLRPINNPNILYDPYLQITKYCFESNCLNQIYYEVKFTYCGGALVFWPFGFDYGININYCNQMGIDTITIIFKFQIDSEQCGLRFRLAPSNLLKSKIFSLRNIYFKLMSVQQLIIFTFHSIEINNFDKIELNHVAFRFDESQMFIIQNNNSQVDIKLIDFSLELCNLQNILSLFHNQKFGNVEAQNFSLLDSKIFNSSLINLQAFKQNGLIIIKTLFILRCVFKDSNLLQFGNSNFNIQISNLIIEQCEFQNSTLLLFYDNLRDLTFLTIHNLTIQNSLFNQSSLIKNAHLVQLNLINLQIIKNNLYYSNIISFNYDLNLNISLIKLNQFQESQVLKWVQTVSEQKVNIKINDVFIIYNSFKDSCLFLLYSSQLNNMYLDISKIYLEENYMLSNIDDDIAVFIVQCHFLNIKDAKLINNKDLSIFKIYSTFSIQIQNILYQNNIQAFKVPLSLNCNNLMNWKNQLIGIIGFFDIQIVNIQVMKQYNVDSSFIFISSSQEFQEQKIGTIQIQNLTFKENLQISKQQFNLMSLLTIYAENELRIHIINVKFIENFVHSYVDSTLKYTASLMFINTQTSSVAITNMQSKNNGFTNSTNSFLNIKSYKIIIINLTINNHNLFNQELWLKYYDIDNHLNQVNLSSLIIQILKVQNIGGVFQITSSQFFCYNCNFTNILAQRSSILQINTIKEGQIKLDQISISQVSNNNISLITNSSGCISINSQNSLLNLEITNTLFSNIFNRMAASILTIFPSQIQNKIQLQNIQILNCISLMNQFFYLQFSPQNIQNNFLILSNLTIIQNEEQWMQYLSNIIPFRESEIAEITGQTNALIYVENCQIIINGFIIEGLYISPIMKFTNVIKLLLFNTYIYNIQLFYPFNIIEVHQNLGIKNIMSFKQVHIFRCQLLNTSKSIQKFTLQNYQIKDCKLFLELPINNQILFNISSIQNQFFNFSQESLSIIQINSISNENQIIFQKIQINQIDCSFCNNGLIYFRIDNINQLKLQDVSCIQNYIISYGCLLFTQKNQLNINIYILNSNFYNNTGSMGVGITALNSSLILTQCKILRNQATTYGGGLYLDLNENSFIFNQSIILNNNAKYGGGIYLNGENNLNKQNFRQTILLFNKAQNYADNLIESPTHLALYINQIEMQSQILQINGTQNNILKIDPYVIIEQEKQLNAEYLMLPSGQQIKAYEIIIPKSLKTLFYIYEIGLYLKNSRNEQLLNLNFINSTCNISSIIQLNDGKVQESSYKTTIDFDLHKNNFDLSFLSIIFDPYDQKGKYMQICATCKVGYKTLYYLLNIKSLKCQLGEFYTNQGCQKCIASQGFYSVIYDTIKCSIFDKSKFSQITSNQINLLEGFWRPHYLSDYTSFCYKNSKLCMGGWKYGNDLCSVGHIGALCEECDLQNVMGNGKYYKNQYHLECLICLDQINSFASFILVLLWAISSLLLTLKSTEKSNLMFKKLKFKERFNKILFKLSQDHESILMKMLLNYLWIFSLIFNFNLQFSISFNFIDSASNTSYFMVNNLDCYLSNIYNIEMIYSKIFTMFIFIFLQFLLIISGFMIYLSLVRQQFNSSIISNTLLILYIFNYAGLIKMLCSIISNRWISNVNYVQGDVSIIFGNESHLKWMFYFVIPILILFGCLTPLSLFLIMYFKRKQLDSLKLRRHLCYLFNEYNDNSYFWEQIKLVQKVIMIQFLQYLRQFQTYSNYLNSFNNEKNYIFLNLLILISTQFETELSIKAYLFGICLLSYQCLTIKFRPYITSRLNHLDLYSGQICSMSIFIAAIKYFSDQVNNLILSGILQIIILILCVKLCLPFISSIIYLNYKKNKIPFLINIQKLLEKLSLNHRLKCLNNYIGKENEKQQKLKDNYFKLKVHLFSTSKALLTNRKNLLSHTIMSSINEGRLFRVSENFELHQCFQTEPN</sequence>
<feature type="transmembrane region" description="Helical" evidence="2">
    <location>
        <begin position="2743"/>
        <end position="2766"/>
    </location>
</feature>
<dbReference type="PANTHER" id="PTHR11319">
    <property type="entry name" value="G PROTEIN-COUPLED RECEPTOR-RELATED"/>
    <property type="match status" value="1"/>
</dbReference>
<feature type="domain" description="Laminin EGF-like" evidence="4">
    <location>
        <begin position="880"/>
        <end position="915"/>
    </location>
</feature>
<keyword evidence="6" id="KW-1185">Reference proteome</keyword>
<accession>A0A8S1RYE7</accession>
<keyword evidence="2" id="KW-0812">Transmembrane</keyword>
<feature type="transmembrane region" description="Helical" evidence="2">
    <location>
        <begin position="2571"/>
        <end position="2597"/>
    </location>
</feature>
<dbReference type="Proteomes" id="UP000689195">
    <property type="component" value="Unassembled WGS sequence"/>
</dbReference>
<evidence type="ECO:0000256" key="3">
    <source>
        <dbReference type="SAM" id="SignalP"/>
    </source>
</evidence>
<dbReference type="InterPro" id="IPR006212">
    <property type="entry name" value="Furin_repeat"/>
</dbReference>
<feature type="transmembrane region" description="Helical" evidence="2">
    <location>
        <begin position="2524"/>
        <end position="2545"/>
    </location>
</feature>
<evidence type="ECO:0000313" key="6">
    <source>
        <dbReference type="Proteomes" id="UP000689195"/>
    </source>
</evidence>
<feature type="transmembrane region" description="Helical" evidence="2">
    <location>
        <begin position="2711"/>
        <end position="2731"/>
    </location>
</feature>
<feature type="transmembrane region" description="Helical" evidence="2">
    <location>
        <begin position="2435"/>
        <end position="2456"/>
    </location>
</feature>
<evidence type="ECO:0000256" key="2">
    <source>
        <dbReference type="SAM" id="Phobius"/>
    </source>
</evidence>
<feature type="chain" id="PRO_5035879473" description="Laminin EGF-like domain-containing protein" evidence="3">
    <location>
        <begin position="19"/>
        <end position="2866"/>
    </location>
</feature>
<evidence type="ECO:0000259" key="4">
    <source>
        <dbReference type="PROSITE" id="PS01248"/>
    </source>
</evidence>
<dbReference type="PANTHER" id="PTHR11319:SF35">
    <property type="entry name" value="OUTER MEMBRANE PROTEIN PMPC-RELATED"/>
    <property type="match status" value="1"/>
</dbReference>
<organism evidence="5 6">
    <name type="scientific">Paramecium pentaurelia</name>
    <dbReference type="NCBI Taxonomy" id="43138"/>
    <lineage>
        <taxon>Eukaryota</taxon>
        <taxon>Sar</taxon>
        <taxon>Alveolata</taxon>
        <taxon>Ciliophora</taxon>
        <taxon>Intramacronucleata</taxon>
        <taxon>Oligohymenophorea</taxon>
        <taxon>Peniculida</taxon>
        <taxon>Parameciidae</taxon>
        <taxon>Paramecium</taxon>
    </lineage>
</organism>
<gene>
    <name evidence="5" type="ORF">PPENT_87.1.T0020202</name>
</gene>